<gene>
    <name evidence="2" type="ORF">TRICI_005697</name>
</gene>
<evidence type="ECO:0000313" key="2">
    <source>
        <dbReference type="EMBL" id="KAA8903407.1"/>
    </source>
</evidence>
<dbReference type="PANTHER" id="PTHR47791">
    <property type="entry name" value="MEIOTICALLY UP-REGULATED GENE 191 PROTEIN"/>
    <property type="match status" value="1"/>
</dbReference>
<proteinExistence type="predicted"/>
<dbReference type="VEuPathDB" id="FungiDB:TRICI_005697"/>
<comment type="caution">
    <text evidence="2">The sequence shown here is derived from an EMBL/GenBank/DDBJ whole genome shotgun (WGS) entry which is preliminary data.</text>
</comment>
<feature type="signal peptide" evidence="1">
    <location>
        <begin position="1"/>
        <end position="20"/>
    </location>
</feature>
<feature type="chain" id="PRO_5024968150" description="Mannan endo-1,6-alpha-mannosidase" evidence="1">
    <location>
        <begin position="21"/>
        <end position="377"/>
    </location>
</feature>
<dbReference type="InterPro" id="IPR053169">
    <property type="entry name" value="MUG_Protein"/>
</dbReference>
<keyword evidence="1" id="KW-0732">Signal</keyword>
<sequence>MNLLSKALLLVAVASTTCSAAPSKFDCSRTRDVIGGMQKMYDYGKGTWVGGSPPSSTWNDANAMTALCDYMKEDTFAAGQYSSVLDNTFLKVQQDNLKDNNTAKSQLQQHPTPALPEGFINEFYDDIGWWALGWIRAYEVTKKDQFLKAATQIFERMASAWDESKCNGGVWWTTEKSYKNAITNELFLSLAAQLANTIPDKKDYYVKWAKKELDWFKGTGMINGDNIINDGLDMNTCKNNQQTVWTYNQGVILGGLVALDKASPNKEYIDLATKIADAAIKKMAPGNVLKEDCEPNCGGGATFKGVFIRNLVDLYKKTNKNEYKTVILTSGSSLWDKGRYDNNTFGDAWGGPKSDITVMSESSASDLFVAAYKVSDC</sequence>
<reference evidence="2" key="1">
    <citation type="journal article" date="2019" name="G3 (Bethesda)">
        <title>Genome Assemblies of Two Rare Opportunistic Yeast Pathogens: Diutina rugosa (syn. Candida rugosa) and Trichomonascus ciferrii (syn. Candida ciferrii).</title>
        <authorList>
            <person name="Mixao V."/>
            <person name="Saus E."/>
            <person name="Hansen A.P."/>
            <person name="Lass-Florl C."/>
            <person name="Gabaldon T."/>
        </authorList>
    </citation>
    <scope>NUCLEOTIDE SEQUENCE</scope>
    <source>
        <strain evidence="2">CBS 4856</strain>
    </source>
</reference>
<dbReference type="EMBL" id="SWFS01000441">
    <property type="protein sequence ID" value="KAA8903407.1"/>
    <property type="molecule type" value="Genomic_DNA"/>
</dbReference>
<dbReference type="GO" id="GO:0005975">
    <property type="term" value="P:carbohydrate metabolic process"/>
    <property type="evidence" value="ECO:0007669"/>
    <property type="project" value="InterPro"/>
</dbReference>
<evidence type="ECO:0000256" key="1">
    <source>
        <dbReference type="SAM" id="SignalP"/>
    </source>
</evidence>
<keyword evidence="3" id="KW-1185">Reference proteome</keyword>
<organism evidence="2 3">
    <name type="scientific">Trichomonascus ciferrii</name>
    <dbReference type="NCBI Taxonomy" id="44093"/>
    <lineage>
        <taxon>Eukaryota</taxon>
        <taxon>Fungi</taxon>
        <taxon>Dikarya</taxon>
        <taxon>Ascomycota</taxon>
        <taxon>Saccharomycotina</taxon>
        <taxon>Dipodascomycetes</taxon>
        <taxon>Dipodascales</taxon>
        <taxon>Trichomonascaceae</taxon>
        <taxon>Trichomonascus</taxon>
        <taxon>Trichomonascus ciferrii complex</taxon>
    </lineage>
</organism>
<protein>
    <recommendedName>
        <fullName evidence="4">Mannan endo-1,6-alpha-mannosidase</fullName>
    </recommendedName>
</protein>
<dbReference type="AlphaFoldDB" id="A0A642UQ65"/>
<evidence type="ECO:0008006" key="4">
    <source>
        <dbReference type="Google" id="ProtNLM"/>
    </source>
</evidence>
<dbReference type="Pfam" id="PF03663">
    <property type="entry name" value="Glyco_hydro_76"/>
    <property type="match status" value="1"/>
</dbReference>
<dbReference type="InterPro" id="IPR008928">
    <property type="entry name" value="6-hairpin_glycosidase_sf"/>
</dbReference>
<dbReference type="Gene3D" id="1.50.10.20">
    <property type="match status" value="1"/>
</dbReference>
<dbReference type="OrthoDB" id="9984024at2759"/>
<dbReference type="PANTHER" id="PTHR47791:SF1">
    <property type="entry name" value="ENDO MANNANASE, GH76 FAMILY (EUROFUNG)"/>
    <property type="match status" value="1"/>
</dbReference>
<dbReference type="InterPro" id="IPR005198">
    <property type="entry name" value="Glyco_hydro_76"/>
</dbReference>
<dbReference type="SUPFAM" id="SSF48208">
    <property type="entry name" value="Six-hairpin glycosidases"/>
    <property type="match status" value="1"/>
</dbReference>
<evidence type="ECO:0000313" key="3">
    <source>
        <dbReference type="Proteomes" id="UP000761534"/>
    </source>
</evidence>
<name>A0A642UQ65_9ASCO</name>
<accession>A0A642UQ65</accession>
<dbReference type="Proteomes" id="UP000761534">
    <property type="component" value="Unassembled WGS sequence"/>
</dbReference>